<keyword evidence="7" id="KW-1185">Reference proteome</keyword>
<dbReference type="Proteomes" id="UP000284119">
    <property type="component" value="Unassembled WGS sequence"/>
</dbReference>
<evidence type="ECO:0000313" key="6">
    <source>
        <dbReference type="EMBL" id="RJT16183.1"/>
    </source>
</evidence>
<comment type="caution">
    <text evidence="6">The sequence shown here is derived from an EMBL/GenBank/DDBJ whole genome shotgun (WGS) entry which is preliminary data.</text>
</comment>
<dbReference type="EMBL" id="RAHG01000001">
    <property type="protein sequence ID" value="RJT16183.1"/>
    <property type="molecule type" value="Genomic_DNA"/>
</dbReference>
<dbReference type="SUPFAM" id="SSF100950">
    <property type="entry name" value="NagB/RpiA/CoA transferase-like"/>
    <property type="match status" value="1"/>
</dbReference>
<reference evidence="6 7" key="1">
    <citation type="submission" date="2018-09" db="EMBL/GenBank/DDBJ databases">
        <authorList>
            <person name="Le Fleche-Mateos A."/>
        </authorList>
    </citation>
    <scope>NUCLEOTIDE SEQUENCE [LARGE SCALE GENOMIC DNA]</scope>
    <source>
        <strain evidence="6 7">DSM 30078</strain>
    </source>
</reference>
<dbReference type="Gene3D" id="1.10.10.10">
    <property type="entry name" value="Winged helix-like DNA-binding domain superfamily/Winged helix DNA-binding domain"/>
    <property type="match status" value="1"/>
</dbReference>
<dbReference type="InterPro" id="IPR007324">
    <property type="entry name" value="Sugar-bd_dom_put"/>
</dbReference>
<dbReference type="Gene3D" id="3.40.50.1360">
    <property type="match status" value="1"/>
</dbReference>
<keyword evidence="2" id="KW-0805">Transcription regulation</keyword>
<accession>A0ABX9P8Z9</accession>
<organism evidence="6 7">
    <name type="scientific">Rahnella inusitata</name>
    <dbReference type="NCBI Taxonomy" id="58169"/>
    <lineage>
        <taxon>Bacteria</taxon>
        <taxon>Pseudomonadati</taxon>
        <taxon>Pseudomonadota</taxon>
        <taxon>Gammaproteobacteria</taxon>
        <taxon>Enterobacterales</taxon>
        <taxon>Yersiniaceae</taxon>
        <taxon>Rahnella</taxon>
    </lineage>
</organism>
<evidence type="ECO:0000256" key="3">
    <source>
        <dbReference type="ARBA" id="ARBA00023125"/>
    </source>
</evidence>
<evidence type="ECO:0000256" key="4">
    <source>
        <dbReference type="ARBA" id="ARBA00023163"/>
    </source>
</evidence>
<comment type="similarity">
    <text evidence="1">Belongs to the SorC transcriptional regulatory family.</text>
</comment>
<evidence type="ECO:0000256" key="2">
    <source>
        <dbReference type="ARBA" id="ARBA00023015"/>
    </source>
</evidence>
<keyword evidence="3" id="KW-0238">DNA-binding</keyword>
<dbReference type="RefSeq" id="WP_112168524.1">
    <property type="nucleotide sequence ID" value="NZ_JBFUVV010000001.1"/>
</dbReference>
<evidence type="ECO:0000313" key="7">
    <source>
        <dbReference type="Proteomes" id="UP000284119"/>
    </source>
</evidence>
<dbReference type="InterPro" id="IPR036388">
    <property type="entry name" value="WH-like_DNA-bd_sf"/>
</dbReference>
<dbReference type="PANTHER" id="PTHR34294">
    <property type="entry name" value="TRANSCRIPTIONAL REGULATOR-RELATED"/>
    <property type="match status" value="1"/>
</dbReference>
<proteinExistence type="inferred from homology"/>
<dbReference type="Pfam" id="PF04198">
    <property type="entry name" value="Sugar-bind"/>
    <property type="match status" value="1"/>
</dbReference>
<protein>
    <submittedName>
        <fullName evidence="6">Sugar-binding transcriptional regulator</fullName>
    </submittedName>
</protein>
<dbReference type="InterPro" id="IPR051054">
    <property type="entry name" value="SorC_transcr_regulators"/>
</dbReference>
<evidence type="ECO:0000256" key="1">
    <source>
        <dbReference type="ARBA" id="ARBA00010466"/>
    </source>
</evidence>
<sequence length="314" mass="33337">MSKNDKKLDLAARAAWMYYVAGQTQNQIADALGVSRQVAQRLVASALDNGLVSVHISHSVGRCMELASQLQKRYGLGVCQVVPGQGMESAGIHHAIAVAGAEVMTQFIRSDKPMIIGVGSGRSLKAAIDELADIERPQHSSVSLIGAIASDGSCTRYDVPLLMAQKTQGRYFILPAPLFADGEEDRAMWCSHRIYRTVSEKASQADVTFIGVGTIEPGCPLHKDGFISGDDVALLMEKGAVAEVLGHFMDPDGNRISSDLNARLTSVGPKPHDDQPVIALAGGSGKHVAIRAALNGRWINGLVTDEVCAQALLG</sequence>
<keyword evidence="4" id="KW-0804">Transcription</keyword>
<dbReference type="PANTHER" id="PTHR34294:SF1">
    <property type="entry name" value="TRANSCRIPTIONAL REGULATOR LSRR"/>
    <property type="match status" value="1"/>
</dbReference>
<gene>
    <name evidence="6" type="ORF">D5396_03480</name>
</gene>
<feature type="domain" description="Sugar-binding" evidence="5">
    <location>
        <begin position="60"/>
        <end position="313"/>
    </location>
</feature>
<name>A0ABX9P8Z9_9GAMM</name>
<dbReference type="InterPro" id="IPR037171">
    <property type="entry name" value="NagB/RpiA_transferase-like"/>
</dbReference>
<evidence type="ECO:0000259" key="5">
    <source>
        <dbReference type="Pfam" id="PF04198"/>
    </source>
</evidence>